<dbReference type="EC" id="5.3.1.23" evidence="2"/>
<dbReference type="AlphaFoldDB" id="H0URH3"/>
<dbReference type="InterPro" id="IPR027363">
    <property type="entry name" value="M1Pi_N"/>
</dbReference>
<keyword evidence="2" id="KW-0486">Methionine biosynthesis</keyword>
<evidence type="ECO:0000256" key="1">
    <source>
        <dbReference type="ARBA" id="ARBA00023235"/>
    </source>
</evidence>
<dbReference type="NCBIfam" id="NF004326">
    <property type="entry name" value="PRK05720.1"/>
    <property type="match status" value="1"/>
</dbReference>
<dbReference type="Gene3D" id="3.40.50.10470">
    <property type="entry name" value="Translation initiation factor eif-2b, domain 2"/>
    <property type="match status" value="1"/>
</dbReference>
<dbReference type="InterPro" id="IPR000649">
    <property type="entry name" value="IF-2B-related"/>
</dbReference>
<protein>
    <recommendedName>
        <fullName evidence="2">Methylthioribose-1-phosphate isomerase</fullName>
        <shortName evidence="2">M1Pi</shortName>
        <shortName evidence="2">MTR-1-P isomerase</shortName>
        <ecNumber evidence="2">5.3.1.23</ecNumber>
    </recommendedName>
    <alternativeName>
        <fullName evidence="2">S-methyl-5-thioribose-1-phosphate isomerase</fullName>
    </alternativeName>
</protein>
<proteinExistence type="inferred from homology"/>
<feature type="site" description="Transition state stabilizer" evidence="2">
    <location>
        <position position="145"/>
    </location>
</feature>
<dbReference type="InterPro" id="IPR042529">
    <property type="entry name" value="IF_2B-like_C"/>
</dbReference>
<dbReference type="InterPro" id="IPR005251">
    <property type="entry name" value="IF-M1Pi"/>
</dbReference>
<dbReference type="PANTHER" id="PTHR43475">
    <property type="entry name" value="METHYLTHIORIBOSE-1-PHOSPHATE ISOMERASE"/>
    <property type="match status" value="1"/>
</dbReference>
<dbReference type="FunFam" id="3.40.50.10470:FF:000006">
    <property type="entry name" value="Methylthioribose-1-phosphate isomerase"/>
    <property type="match status" value="1"/>
</dbReference>
<feature type="active site" description="Proton donor" evidence="2">
    <location>
        <position position="225"/>
    </location>
</feature>
<dbReference type="InterPro" id="IPR011559">
    <property type="entry name" value="Initiation_fac_2B_a/b/d"/>
</dbReference>
<name>H0URH3_9BACT</name>
<dbReference type="PANTHER" id="PTHR43475:SF1">
    <property type="entry name" value="METHYLTHIORIBOSE-1-PHOSPHATE ISOMERASE"/>
    <property type="match status" value="1"/>
</dbReference>
<dbReference type="FunFam" id="1.20.120.420:FF:000003">
    <property type="entry name" value="Methylthioribose-1-phosphate isomerase"/>
    <property type="match status" value="1"/>
</dbReference>
<feature type="binding site" evidence="2">
    <location>
        <position position="184"/>
    </location>
    <ligand>
        <name>substrate</name>
    </ligand>
</feature>
<keyword evidence="4" id="KW-1185">Reference proteome</keyword>
<dbReference type="UniPathway" id="UPA00904">
    <property type="reaction ID" value="UER00874"/>
</dbReference>
<dbReference type="HAMAP" id="MF_01678">
    <property type="entry name" value="Salvage_MtnA"/>
    <property type="match status" value="1"/>
</dbReference>
<feature type="binding site" evidence="2">
    <location>
        <begin position="47"/>
        <end position="49"/>
    </location>
    <ligand>
        <name>substrate</name>
    </ligand>
</feature>
<reference evidence="3 4" key="1">
    <citation type="submission" date="2011-10" db="EMBL/GenBank/DDBJ databases">
        <title>The Noncontiguous Finished genome of Thermanaerovibrio velox DSM 12556.</title>
        <authorList>
            <consortium name="US DOE Joint Genome Institute (JGI-PGF)"/>
            <person name="Lucas S."/>
            <person name="Copeland A."/>
            <person name="Lapidus A."/>
            <person name="Glavina del Rio T."/>
            <person name="Dalin E."/>
            <person name="Tice H."/>
            <person name="Bruce D."/>
            <person name="Goodwin L."/>
            <person name="Pitluck S."/>
            <person name="Peters L."/>
            <person name="Mikhailova N."/>
            <person name="Teshima H."/>
            <person name="Kyrpides N."/>
            <person name="Mavromatis K."/>
            <person name="Ivanova N."/>
            <person name="Markowitz V."/>
            <person name="Cheng J.-F."/>
            <person name="Hugenholtz P."/>
            <person name="Woyke T."/>
            <person name="Wu D."/>
            <person name="Spring S."/>
            <person name="Brambilla E.-M."/>
            <person name="Klenk H.-P."/>
            <person name="Eisen J.A."/>
        </authorList>
    </citation>
    <scope>NUCLEOTIDE SEQUENCE [LARGE SCALE GENOMIC DNA]</scope>
    <source>
        <strain evidence="3 4">DSM 12556</strain>
    </source>
</reference>
<dbReference type="OrthoDB" id="9803436at2"/>
<feature type="binding site" evidence="2">
    <location>
        <position position="81"/>
    </location>
    <ligand>
        <name>substrate</name>
    </ligand>
</feature>
<dbReference type="HOGENOM" id="CLU_016218_1_2_0"/>
<organism evidence="3 4">
    <name type="scientific">Thermanaerovibrio velox DSM 12556</name>
    <dbReference type="NCBI Taxonomy" id="926567"/>
    <lineage>
        <taxon>Bacteria</taxon>
        <taxon>Thermotogati</taxon>
        <taxon>Synergistota</taxon>
        <taxon>Synergistia</taxon>
        <taxon>Synergistales</taxon>
        <taxon>Synergistaceae</taxon>
        <taxon>Thermanaerovibrio</taxon>
    </lineage>
</organism>
<keyword evidence="2" id="KW-0028">Amino-acid biosynthesis</keyword>
<accession>H0URH3</accession>
<dbReference type="NCBIfam" id="TIGR00524">
    <property type="entry name" value="eIF-2B_rel"/>
    <property type="match status" value="1"/>
</dbReference>
<dbReference type="RefSeq" id="WP_006583406.1">
    <property type="nucleotide sequence ID" value="NZ_CM001377.1"/>
</dbReference>
<comment type="catalytic activity">
    <reaction evidence="2">
        <text>5-(methylsulfanyl)-alpha-D-ribose 1-phosphate = 5-(methylsulfanyl)-D-ribulose 1-phosphate</text>
        <dbReference type="Rhea" id="RHEA:19989"/>
        <dbReference type="ChEBI" id="CHEBI:58533"/>
        <dbReference type="ChEBI" id="CHEBI:58548"/>
        <dbReference type="EC" id="5.3.1.23"/>
    </reaction>
</comment>
<comment type="pathway">
    <text evidence="2">Amino-acid biosynthesis; L-methionine biosynthesis via salvage pathway; L-methionine from S-methyl-5-thio-alpha-D-ribose 1-phosphate: step 1/6.</text>
</comment>
<evidence type="ECO:0000313" key="4">
    <source>
        <dbReference type="Proteomes" id="UP000005730"/>
    </source>
</evidence>
<dbReference type="Proteomes" id="UP000005730">
    <property type="component" value="Chromosome"/>
</dbReference>
<evidence type="ECO:0000313" key="3">
    <source>
        <dbReference type="EMBL" id="EHM09912.1"/>
    </source>
</evidence>
<sequence length="339" mass="36725">MPDSFRFLREETALEILDQRLIPFQVSYLKCTSADQVASAIVSMAVRGAPAIGIAAAFGVALDALAGRDVERAIRILWATRPTAVNLFWALDRMRSIAGLPPDIRGDAMLKEALSIWEEDLRINKAIGANGSVLLPERAKVITHCNTGSLATGGYGTALGVIRAAVEAGKDVEVFVDETRPRFQGARLTAFELFSDGIKFTVICDSMAHWLMRTRRIDAVLVGADRVAMNGDVANKIGTYSLAVGAKHHGVPFYVAAPSSTFDLQCPSGEAIPIEERSPEELRTLGAETLFPEDYPVWNPSFDVTPNEMISAIITEKGVLHPPYGASIRSVLGFEVLKP</sequence>
<comment type="similarity">
    <text evidence="2">Belongs to the EIF-2B alpha/beta/delta subunits family. MtnA subfamily.</text>
</comment>
<gene>
    <name evidence="2" type="primary">mtnA</name>
    <name evidence="3" type="ORF">TheveDRAFT_0762</name>
</gene>
<feature type="binding site" evidence="2">
    <location>
        <begin position="235"/>
        <end position="236"/>
    </location>
    <ligand>
        <name>substrate</name>
    </ligand>
</feature>
<dbReference type="GO" id="GO:0019509">
    <property type="term" value="P:L-methionine salvage from methylthioadenosine"/>
    <property type="evidence" value="ECO:0007669"/>
    <property type="project" value="UniProtKB-UniRule"/>
</dbReference>
<keyword evidence="1 2" id="KW-0413">Isomerase</keyword>
<dbReference type="GO" id="GO:0046523">
    <property type="term" value="F:S-methyl-5-thioribose-1-phosphate isomerase activity"/>
    <property type="evidence" value="ECO:0007669"/>
    <property type="project" value="UniProtKB-UniRule"/>
</dbReference>
<dbReference type="Pfam" id="PF01008">
    <property type="entry name" value="IF-2B"/>
    <property type="match status" value="1"/>
</dbReference>
<dbReference type="NCBIfam" id="TIGR00512">
    <property type="entry name" value="salvage_mtnA"/>
    <property type="match status" value="1"/>
</dbReference>
<evidence type="ECO:0000256" key="2">
    <source>
        <dbReference type="HAMAP-Rule" id="MF_01678"/>
    </source>
</evidence>
<dbReference type="Gene3D" id="1.20.120.420">
    <property type="entry name" value="translation initiation factor eif-2b, domain 1"/>
    <property type="match status" value="1"/>
</dbReference>
<dbReference type="eggNOG" id="COG0182">
    <property type="taxonomic scope" value="Bacteria"/>
</dbReference>
<comment type="function">
    <text evidence="2">Catalyzes the interconversion of methylthioribose-1-phosphate (MTR-1-P) into methylthioribulose-1-phosphate (MTRu-1-P).</text>
</comment>
<dbReference type="EMBL" id="CM001377">
    <property type="protein sequence ID" value="EHM09912.1"/>
    <property type="molecule type" value="Genomic_DNA"/>
</dbReference>
<dbReference type="STRING" id="926567.TheveDRAFT_0762"/>
<dbReference type="SUPFAM" id="SSF100950">
    <property type="entry name" value="NagB/RpiA/CoA transferase-like"/>
    <property type="match status" value="1"/>
</dbReference>
<dbReference type="InterPro" id="IPR037171">
    <property type="entry name" value="NagB/RpiA_transferase-like"/>
</dbReference>